<evidence type="ECO:0000313" key="1">
    <source>
        <dbReference type="EMBL" id="DAD20483.1"/>
    </source>
</evidence>
<accession>A0A822XL96</accession>
<name>A0A822XL96_NELNU</name>
<keyword evidence="2" id="KW-1185">Reference proteome</keyword>
<evidence type="ECO:0000313" key="2">
    <source>
        <dbReference type="Proteomes" id="UP000607653"/>
    </source>
</evidence>
<dbReference type="AlphaFoldDB" id="A0A822XL96"/>
<dbReference type="Proteomes" id="UP000607653">
    <property type="component" value="Unassembled WGS sequence"/>
</dbReference>
<protein>
    <submittedName>
        <fullName evidence="1">Uncharacterized protein</fullName>
    </submittedName>
</protein>
<proteinExistence type="predicted"/>
<comment type="caution">
    <text evidence="1">The sequence shown here is derived from an EMBL/GenBank/DDBJ whole genome shotgun (WGS) entry which is preliminary data.</text>
</comment>
<organism evidence="1 2">
    <name type="scientific">Nelumbo nucifera</name>
    <name type="common">Sacred lotus</name>
    <dbReference type="NCBI Taxonomy" id="4432"/>
    <lineage>
        <taxon>Eukaryota</taxon>
        <taxon>Viridiplantae</taxon>
        <taxon>Streptophyta</taxon>
        <taxon>Embryophyta</taxon>
        <taxon>Tracheophyta</taxon>
        <taxon>Spermatophyta</taxon>
        <taxon>Magnoliopsida</taxon>
        <taxon>Proteales</taxon>
        <taxon>Nelumbonaceae</taxon>
        <taxon>Nelumbo</taxon>
    </lineage>
</organism>
<sequence length="78" mass="8553">MEDWENMLSEFVALLSQEQLLFRWIMGNIDDPSSGFKHCRVGVLRSLKARFGIVDQGFALESVAGGASRSGNVMSTTG</sequence>
<dbReference type="EMBL" id="DUZY01000001">
    <property type="protein sequence ID" value="DAD20483.1"/>
    <property type="molecule type" value="Genomic_DNA"/>
</dbReference>
<reference evidence="1 2" key="1">
    <citation type="journal article" date="2020" name="Mol. Biol. Evol.">
        <title>Distinct Expression and Methylation Patterns for Genes with Different Fates following a Single Whole-Genome Duplication in Flowering Plants.</title>
        <authorList>
            <person name="Shi T."/>
            <person name="Rahmani R.S."/>
            <person name="Gugger P.F."/>
            <person name="Wang M."/>
            <person name="Li H."/>
            <person name="Zhang Y."/>
            <person name="Li Z."/>
            <person name="Wang Q."/>
            <person name="Van de Peer Y."/>
            <person name="Marchal K."/>
            <person name="Chen J."/>
        </authorList>
    </citation>
    <scope>NUCLEOTIDE SEQUENCE [LARGE SCALE GENOMIC DNA]</scope>
    <source>
        <tissue evidence="1">Leaf</tissue>
    </source>
</reference>
<gene>
    <name evidence="1" type="ORF">HUJ06_021946</name>
</gene>